<dbReference type="GO" id="GO:0003677">
    <property type="term" value="F:DNA binding"/>
    <property type="evidence" value="ECO:0007669"/>
    <property type="project" value="UniProtKB-KW"/>
</dbReference>
<evidence type="ECO:0000256" key="8">
    <source>
        <dbReference type="ARBA" id="ARBA00023163"/>
    </source>
</evidence>
<evidence type="ECO:0000256" key="10">
    <source>
        <dbReference type="PROSITE-ProRule" id="PRU00169"/>
    </source>
</evidence>
<keyword evidence="3" id="KW-0963">Cytoplasm</keyword>
<dbReference type="InterPro" id="IPR020449">
    <property type="entry name" value="Tscrpt_reg_AraC-type_HTH"/>
</dbReference>
<protein>
    <recommendedName>
        <fullName evidence="2">Stage 0 sporulation protein A homolog</fullName>
    </recommendedName>
</protein>
<dbReference type="InterPro" id="IPR051552">
    <property type="entry name" value="HptR"/>
</dbReference>
<dbReference type="PROSITE" id="PS00041">
    <property type="entry name" value="HTH_ARAC_FAMILY_1"/>
    <property type="match status" value="1"/>
</dbReference>
<evidence type="ECO:0000313" key="14">
    <source>
        <dbReference type="Proteomes" id="UP001208567"/>
    </source>
</evidence>
<feature type="modified residue" description="4-aspartylphosphate" evidence="10">
    <location>
        <position position="58"/>
    </location>
</feature>
<dbReference type="EMBL" id="BRXR01000001">
    <property type="protein sequence ID" value="GLC29389.1"/>
    <property type="molecule type" value="Genomic_DNA"/>
</dbReference>
<evidence type="ECO:0000256" key="6">
    <source>
        <dbReference type="ARBA" id="ARBA00023015"/>
    </source>
</evidence>
<evidence type="ECO:0000256" key="9">
    <source>
        <dbReference type="ARBA" id="ARBA00024867"/>
    </source>
</evidence>
<keyword evidence="4 10" id="KW-0597">Phosphoprotein</keyword>
<dbReference type="Pfam" id="PF00072">
    <property type="entry name" value="Response_reg"/>
    <property type="match status" value="1"/>
</dbReference>
<feature type="domain" description="HTH araC/xylS-type" evidence="11">
    <location>
        <begin position="415"/>
        <end position="513"/>
    </location>
</feature>
<evidence type="ECO:0000313" key="13">
    <source>
        <dbReference type="EMBL" id="GLC29389.1"/>
    </source>
</evidence>
<dbReference type="InterPro" id="IPR009057">
    <property type="entry name" value="Homeodomain-like_sf"/>
</dbReference>
<dbReference type="PANTHER" id="PTHR42713">
    <property type="entry name" value="HISTIDINE KINASE-RELATED"/>
    <property type="match status" value="1"/>
</dbReference>
<dbReference type="InterPro" id="IPR018060">
    <property type="entry name" value="HTH_AraC"/>
</dbReference>
<dbReference type="SUPFAM" id="SSF52172">
    <property type="entry name" value="CheY-like"/>
    <property type="match status" value="1"/>
</dbReference>
<gene>
    <name evidence="13" type="ORF">bsdE14_07990</name>
</gene>
<reference evidence="13 14" key="1">
    <citation type="journal article" date="2024" name="Int. J. Syst. Evol. Microbiol.">
        <title>Clostridium omnivorum sp. nov., isolated from anoxic soil under the treatment of reductive soil disinfestation.</title>
        <authorList>
            <person name="Ueki A."/>
            <person name="Tonouchi A."/>
            <person name="Kaku N."/>
            <person name="Honma S."/>
            <person name="Ueki K."/>
        </authorList>
    </citation>
    <scope>NUCLEOTIDE SEQUENCE [LARGE SCALE GENOMIC DNA]</scope>
    <source>
        <strain evidence="13 14">E14</strain>
    </source>
</reference>
<evidence type="ECO:0000256" key="5">
    <source>
        <dbReference type="ARBA" id="ARBA00023012"/>
    </source>
</evidence>
<evidence type="ECO:0000256" key="2">
    <source>
        <dbReference type="ARBA" id="ARBA00018672"/>
    </source>
</evidence>
<evidence type="ECO:0000256" key="3">
    <source>
        <dbReference type="ARBA" id="ARBA00022490"/>
    </source>
</evidence>
<dbReference type="InterPro" id="IPR001789">
    <property type="entry name" value="Sig_transdc_resp-reg_receiver"/>
</dbReference>
<dbReference type="SMART" id="SM00448">
    <property type="entry name" value="REC"/>
    <property type="match status" value="1"/>
</dbReference>
<proteinExistence type="predicted"/>
<feature type="domain" description="Response regulatory" evidence="12">
    <location>
        <begin position="6"/>
        <end position="123"/>
    </location>
</feature>
<evidence type="ECO:0000259" key="12">
    <source>
        <dbReference type="PROSITE" id="PS50110"/>
    </source>
</evidence>
<dbReference type="InterPro" id="IPR011006">
    <property type="entry name" value="CheY-like_superfamily"/>
</dbReference>
<dbReference type="Pfam" id="PF12833">
    <property type="entry name" value="HTH_18"/>
    <property type="match status" value="1"/>
</dbReference>
<keyword evidence="6" id="KW-0805">Transcription regulation</keyword>
<evidence type="ECO:0000256" key="4">
    <source>
        <dbReference type="ARBA" id="ARBA00022553"/>
    </source>
</evidence>
<name>A0ABQ5N2H9_9CLOT</name>
<dbReference type="SMART" id="SM00342">
    <property type="entry name" value="HTH_ARAC"/>
    <property type="match status" value="1"/>
</dbReference>
<evidence type="ECO:0000256" key="1">
    <source>
        <dbReference type="ARBA" id="ARBA00004496"/>
    </source>
</evidence>
<keyword evidence="7 13" id="KW-0238">DNA-binding</keyword>
<keyword evidence="14" id="KW-1185">Reference proteome</keyword>
<comment type="caution">
    <text evidence="13">The sequence shown here is derived from an EMBL/GenBank/DDBJ whole genome shotgun (WGS) entry which is preliminary data.</text>
</comment>
<evidence type="ECO:0000259" key="11">
    <source>
        <dbReference type="PROSITE" id="PS01124"/>
    </source>
</evidence>
<evidence type="ECO:0000256" key="7">
    <source>
        <dbReference type="ARBA" id="ARBA00023125"/>
    </source>
</evidence>
<accession>A0ABQ5N2H9</accession>
<keyword evidence="5" id="KW-0902">Two-component regulatory system</keyword>
<dbReference type="PROSITE" id="PS50110">
    <property type="entry name" value="RESPONSE_REGULATORY"/>
    <property type="match status" value="1"/>
</dbReference>
<dbReference type="Gene3D" id="1.10.10.60">
    <property type="entry name" value="Homeodomain-like"/>
    <property type="match status" value="2"/>
</dbReference>
<comment type="subcellular location">
    <subcellularLocation>
        <location evidence="1">Cytoplasm</location>
    </subcellularLocation>
</comment>
<dbReference type="SUPFAM" id="SSF46689">
    <property type="entry name" value="Homeodomain-like"/>
    <property type="match status" value="2"/>
</dbReference>
<comment type="function">
    <text evidence="9">May play the central regulatory role in sporulation. It may be an element of the effector pathway responsible for the activation of sporulation genes in response to nutritional stress. Spo0A may act in concert with spo0H (a sigma factor) to control the expression of some genes that are critical to the sporulation process.</text>
</comment>
<dbReference type="Gene3D" id="3.40.50.2300">
    <property type="match status" value="1"/>
</dbReference>
<dbReference type="InterPro" id="IPR018062">
    <property type="entry name" value="HTH_AraC-typ_CS"/>
</dbReference>
<dbReference type="PRINTS" id="PR00032">
    <property type="entry name" value="HTHARAC"/>
</dbReference>
<sequence length="523" mass="61043">MDNLCKILIVDDEYLLRQGIKHLVDWKKEGFEIVGEASNGKEALDLIETLKPHIIICDIVMPVMDGIALVNAVKNTYPDIQIIILSGYSDFDYVKEAFKLGINDYILKPKLNPEEVIKLLKNIVSKIPNLELLTDGSNALNINNELSKLISGFNISLTSSEASEFFPNESFMLMGSNIKNLAEKNSISVLSLKTYLRKAVKNYLKDFVFYEIDIYKDIYLIIINFQKESYPEIIRNIENMITYVSSRYSDIYYALGDVFNSIGLLQDNYNQSLKPIFLYKFFFKDKKLLSYEDLPKDNYKVKFDFKYYSDQIYMLNIPAAIDYLKRYISNCIKTCSLNELELKTLFQNALYNIINILEELNFNVEAMNNSKIEYFQMIDETTSTNELLLLLDNIEQEIIRLLYNNSIPKSDKIMNRILQYISNHYKEQISLKEIADEFHFNYYYLSSYFGSHIPEGFSEYLNKIRVEKALELLRNIDIPVSEISFMVGYTDPSYFSKVFKKFTKTTPSKFRRNITSGTRGHYE</sequence>
<dbReference type="PROSITE" id="PS01124">
    <property type="entry name" value="HTH_ARAC_FAMILY_2"/>
    <property type="match status" value="1"/>
</dbReference>
<dbReference type="PANTHER" id="PTHR42713:SF3">
    <property type="entry name" value="TRANSCRIPTIONAL REGULATORY PROTEIN HPTR"/>
    <property type="match status" value="1"/>
</dbReference>
<organism evidence="13 14">
    <name type="scientific">Clostridium omnivorum</name>
    <dbReference type="NCBI Taxonomy" id="1604902"/>
    <lineage>
        <taxon>Bacteria</taxon>
        <taxon>Bacillati</taxon>
        <taxon>Bacillota</taxon>
        <taxon>Clostridia</taxon>
        <taxon>Eubacteriales</taxon>
        <taxon>Clostridiaceae</taxon>
        <taxon>Clostridium</taxon>
    </lineage>
</organism>
<keyword evidence="8" id="KW-0804">Transcription</keyword>
<dbReference type="Proteomes" id="UP001208567">
    <property type="component" value="Unassembled WGS sequence"/>
</dbReference>
<dbReference type="CDD" id="cd17536">
    <property type="entry name" value="REC_YesN-like"/>
    <property type="match status" value="1"/>
</dbReference>